<evidence type="ECO:0000256" key="4">
    <source>
        <dbReference type="ARBA" id="ARBA00022519"/>
    </source>
</evidence>
<keyword evidence="2 9" id="KW-0813">Transport</keyword>
<dbReference type="EMBL" id="WHVL01000004">
    <property type="protein sequence ID" value="MCB8889648.1"/>
    <property type="molecule type" value="Genomic_DNA"/>
</dbReference>
<keyword evidence="6 9" id="KW-1133">Transmembrane helix</keyword>
<dbReference type="RefSeq" id="WP_227390316.1">
    <property type="nucleotide sequence ID" value="NZ_JBHSCJ010000002.1"/>
</dbReference>
<protein>
    <recommendedName>
        <fullName evidence="9">TRAP transporter small permease protein</fullName>
    </recommendedName>
</protein>
<evidence type="ECO:0000256" key="5">
    <source>
        <dbReference type="ARBA" id="ARBA00022692"/>
    </source>
</evidence>
<evidence type="ECO:0000313" key="11">
    <source>
        <dbReference type="EMBL" id="MCB8889648.1"/>
    </source>
</evidence>
<name>A0ABS8DUB3_9GAMM</name>
<feature type="transmembrane region" description="Helical" evidence="9">
    <location>
        <begin position="93"/>
        <end position="114"/>
    </location>
</feature>
<evidence type="ECO:0000256" key="3">
    <source>
        <dbReference type="ARBA" id="ARBA00022475"/>
    </source>
</evidence>
<keyword evidence="12" id="KW-1185">Reference proteome</keyword>
<feature type="transmembrane region" description="Helical" evidence="9">
    <location>
        <begin position="54"/>
        <end position="72"/>
    </location>
</feature>
<comment type="function">
    <text evidence="9">Part of the tripartite ATP-independent periplasmic (TRAP) transport system.</text>
</comment>
<reference evidence="11 12" key="1">
    <citation type="journal article" date="2021" name="Sci. Rep.">
        <title>Genome analysis of a halophilic bacterium Halomonas malpeensis YU-PRIM-29(T) reveals its exopolysaccharide and pigment producing capabilities.</title>
        <authorList>
            <person name="Athmika"/>
            <person name="Ghate S.D."/>
            <person name="Arun A.B."/>
            <person name="Rao S.S."/>
            <person name="Kumar S.T.A."/>
            <person name="Kandiyil M.K."/>
            <person name="Saptami K."/>
            <person name="Rekha P.D."/>
        </authorList>
    </citation>
    <scope>NUCLEOTIDE SEQUENCE [LARGE SCALE GENOMIC DNA]</scope>
    <source>
        <strain evidence="12">prim 29</strain>
    </source>
</reference>
<comment type="subunit">
    <text evidence="9">The complex comprises the extracytoplasmic solute receptor protein and the two transmembrane proteins.</text>
</comment>
<dbReference type="PANTHER" id="PTHR35011:SF2">
    <property type="entry name" value="2,3-DIKETO-L-GULONATE TRAP TRANSPORTER SMALL PERMEASE PROTEIN YIAM"/>
    <property type="match status" value="1"/>
</dbReference>
<accession>A0ABS8DUB3</accession>
<feature type="domain" description="Tripartite ATP-independent periplasmic transporters DctQ component" evidence="10">
    <location>
        <begin position="31"/>
        <end position="159"/>
    </location>
</feature>
<keyword evidence="3" id="KW-1003">Cell membrane</keyword>
<evidence type="ECO:0000256" key="6">
    <source>
        <dbReference type="ARBA" id="ARBA00022989"/>
    </source>
</evidence>
<feature type="transmembrane region" description="Helical" evidence="9">
    <location>
        <begin position="134"/>
        <end position="154"/>
    </location>
</feature>
<evidence type="ECO:0000259" key="10">
    <source>
        <dbReference type="Pfam" id="PF04290"/>
    </source>
</evidence>
<dbReference type="PANTHER" id="PTHR35011">
    <property type="entry name" value="2,3-DIKETO-L-GULONATE TRAP TRANSPORTER SMALL PERMEASE PROTEIN YIAM"/>
    <property type="match status" value="1"/>
</dbReference>
<feature type="transmembrane region" description="Helical" evidence="9">
    <location>
        <begin position="20"/>
        <end position="39"/>
    </location>
</feature>
<sequence length="166" mass="17887">MSAQHSLMGRALDRLSEACVGVAMLLLVLIATLVVAQVVARNLFSTGLPWADEAARFAGLSMVYLATPYLLFHGQHVAVTMLAEALSGLKQTVCLALGELATLGFCTLTLYGFYRFLLRAGRFASPALGIPNLWLYMPALVSIVLLAVISLYRLGRLARGRDSTCP</sequence>
<dbReference type="Proteomes" id="UP001319882">
    <property type="component" value="Unassembled WGS sequence"/>
</dbReference>
<comment type="caution">
    <text evidence="11">The sequence shown here is derived from an EMBL/GenBank/DDBJ whole genome shotgun (WGS) entry which is preliminary data.</text>
</comment>
<evidence type="ECO:0000313" key="12">
    <source>
        <dbReference type="Proteomes" id="UP001319882"/>
    </source>
</evidence>
<keyword evidence="7 9" id="KW-0472">Membrane</keyword>
<organism evidence="11 12">
    <name type="scientific">Vreelandella malpeensis</name>
    <dbReference type="NCBI Taxonomy" id="1172368"/>
    <lineage>
        <taxon>Bacteria</taxon>
        <taxon>Pseudomonadati</taxon>
        <taxon>Pseudomonadota</taxon>
        <taxon>Gammaproteobacteria</taxon>
        <taxon>Oceanospirillales</taxon>
        <taxon>Halomonadaceae</taxon>
        <taxon>Vreelandella</taxon>
    </lineage>
</organism>
<dbReference type="Pfam" id="PF04290">
    <property type="entry name" value="DctQ"/>
    <property type="match status" value="1"/>
</dbReference>
<evidence type="ECO:0000256" key="2">
    <source>
        <dbReference type="ARBA" id="ARBA00022448"/>
    </source>
</evidence>
<evidence type="ECO:0000256" key="8">
    <source>
        <dbReference type="ARBA" id="ARBA00038436"/>
    </source>
</evidence>
<dbReference type="InterPro" id="IPR055348">
    <property type="entry name" value="DctQ"/>
</dbReference>
<evidence type="ECO:0000256" key="9">
    <source>
        <dbReference type="RuleBase" id="RU369079"/>
    </source>
</evidence>
<comment type="subcellular location">
    <subcellularLocation>
        <location evidence="1 9">Cell inner membrane</location>
        <topology evidence="1 9">Multi-pass membrane protein</topology>
    </subcellularLocation>
</comment>
<gene>
    <name evidence="11" type="ORF">GEV37_11040</name>
</gene>
<keyword evidence="4 9" id="KW-0997">Cell inner membrane</keyword>
<evidence type="ECO:0000256" key="1">
    <source>
        <dbReference type="ARBA" id="ARBA00004429"/>
    </source>
</evidence>
<keyword evidence="5 9" id="KW-0812">Transmembrane</keyword>
<proteinExistence type="inferred from homology"/>
<dbReference type="InterPro" id="IPR007387">
    <property type="entry name" value="TRAP_DctQ"/>
</dbReference>
<comment type="similarity">
    <text evidence="8 9">Belongs to the TRAP transporter small permease family.</text>
</comment>
<evidence type="ECO:0000256" key="7">
    <source>
        <dbReference type="ARBA" id="ARBA00023136"/>
    </source>
</evidence>